<reference evidence="3" key="1">
    <citation type="journal article" date="2013" name="Nature">
        <title>Draft genome of the wheat A-genome progenitor Triticum urartu.</title>
        <authorList>
            <person name="Ling H.Q."/>
            <person name="Zhao S."/>
            <person name="Liu D."/>
            <person name="Wang J."/>
            <person name="Sun H."/>
            <person name="Zhang C."/>
            <person name="Fan H."/>
            <person name="Li D."/>
            <person name="Dong L."/>
            <person name="Tao Y."/>
            <person name="Gao C."/>
            <person name="Wu H."/>
            <person name="Li Y."/>
            <person name="Cui Y."/>
            <person name="Guo X."/>
            <person name="Zheng S."/>
            <person name="Wang B."/>
            <person name="Yu K."/>
            <person name="Liang Q."/>
            <person name="Yang W."/>
            <person name="Lou X."/>
            <person name="Chen J."/>
            <person name="Feng M."/>
            <person name="Jian J."/>
            <person name="Zhang X."/>
            <person name="Luo G."/>
            <person name="Jiang Y."/>
            <person name="Liu J."/>
            <person name="Wang Z."/>
            <person name="Sha Y."/>
            <person name="Zhang B."/>
            <person name="Wu H."/>
            <person name="Tang D."/>
            <person name="Shen Q."/>
            <person name="Xue P."/>
            <person name="Zou S."/>
            <person name="Wang X."/>
            <person name="Liu X."/>
            <person name="Wang F."/>
            <person name="Yang Y."/>
            <person name="An X."/>
            <person name="Dong Z."/>
            <person name="Zhang K."/>
            <person name="Zhang X."/>
            <person name="Luo M.C."/>
            <person name="Dvorak J."/>
            <person name="Tong Y."/>
            <person name="Wang J."/>
            <person name="Yang H."/>
            <person name="Li Z."/>
            <person name="Wang D."/>
            <person name="Zhang A."/>
            <person name="Wang J."/>
        </authorList>
    </citation>
    <scope>NUCLEOTIDE SEQUENCE</scope>
    <source>
        <strain evidence="3">cv. G1812</strain>
    </source>
</reference>
<feature type="compositionally biased region" description="Basic residues" evidence="1">
    <location>
        <begin position="107"/>
        <end position="117"/>
    </location>
</feature>
<dbReference type="Gramene" id="TuG1812G0100003282.01.T02">
    <property type="protein sequence ID" value="TuG1812G0100003282.01.T02"/>
    <property type="gene ID" value="TuG1812G0100003282.01"/>
</dbReference>
<organism evidence="2 3">
    <name type="scientific">Triticum urartu</name>
    <name type="common">Red wild einkorn</name>
    <name type="synonym">Crithodium urartu</name>
    <dbReference type="NCBI Taxonomy" id="4572"/>
    <lineage>
        <taxon>Eukaryota</taxon>
        <taxon>Viridiplantae</taxon>
        <taxon>Streptophyta</taxon>
        <taxon>Embryophyta</taxon>
        <taxon>Tracheophyta</taxon>
        <taxon>Spermatophyta</taxon>
        <taxon>Magnoliopsida</taxon>
        <taxon>Liliopsida</taxon>
        <taxon>Poales</taxon>
        <taxon>Poaceae</taxon>
        <taxon>BOP clade</taxon>
        <taxon>Pooideae</taxon>
        <taxon>Triticodae</taxon>
        <taxon>Triticeae</taxon>
        <taxon>Triticinae</taxon>
        <taxon>Triticum</taxon>
    </lineage>
</organism>
<keyword evidence="3" id="KW-1185">Reference proteome</keyword>
<dbReference type="EnsemblPlants" id="TuG1812G0100003282.01.T01">
    <property type="protein sequence ID" value="TuG1812G0100003282.01.T01"/>
    <property type="gene ID" value="TuG1812G0100003282.01"/>
</dbReference>
<evidence type="ECO:0000256" key="1">
    <source>
        <dbReference type="SAM" id="MobiDB-lite"/>
    </source>
</evidence>
<protein>
    <submittedName>
        <fullName evidence="2">Uncharacterized protein</fullName>
    </submittedName>
</protein>
<dbReference type="AlphaFoldDB" id="A0A8R7K2J1"/>
<feature type="region of interest" description="Disordered" evidence="1">
    <location>
        <begin position="107"/>
        <end position="137"/>
    </location>
</feature>
<dbReference type="EnsemblPlants" id="TuG1812G0100003282.01.T03">
    <property type="protein sequence ID" value="TuG1812G0100003282.01.T03"/>
    <property type="gene ID" value="TuG1812G0100003282.01"/>
</dbReference>
<evidence type="ECO:0000313" key="2">
    <source>
        <dbReference type="EnsemblPlants" id="TuG1812G0100003282.01.T03"/>
    </source>
</evidence>
<evidence type="ECO:0000313" key="3">
    <source>
        <dbReference type="Proteomes" id="UP000015106"/>
    </source>
</evidence>
<sequence>MAAASSTGISAGWGCRRGAARGLELPRAGCGASDGDRHRDALIRVWVLNSVPFWPDPRRCSSPARWPVTRGTTAAQDHRRGSSHGTGARGLVGFGCRWLDAGVAGVRRHGGSSRTRKQTATTTLRPAGAPSPRSMVGVQRGRRWLHPLQLSCG</sequence>
<proteinExistence type="predicted"/>
<accession>A0A8R7K2J1</accession>
<dbReference type="Gramene" id="TuG1812G0100003282.01.T03">
    <property type="protein sequence ID" value="TuG1812G0100003282.01.T03"/>
    <property type="gene ID" value="TuG1812G0100003282.01"/>
</dbReference>
<dbReference type="Proteomes" id="UP000015106">
    <property type="component" value="Chromosome 1"/>
</dbReference>
<dbReference type="EnsemblPlants" id="TuG1812G0100003282.01.T02">
    <property type="protein sequence ID" value="TuG1812G0100003282.01.T02"/>
    <property type="gene ID" value="TuG1812G0100003282.01"/>
</dbReference>
<reference evidence="2" key="3">
    <citation type="submission" date="2022-06" db="UniProtKB">
        <authorList>
            <consortium name="EnsemblPlants"/>
        </authorList>
    </citation>
    <scope>IDENTIFICATION</scope>
</reference>
<reference evidence="2" key="2">
    <citation type="submission" date="2018-03" db="EMBL/GenBank/DDBJ databases">
        <title>The Triticum urartu genome reveals the dynamic nature of wheat genome evolution.</title>
        <authorList>
            <person name="Ling H."/>
            <person name="Ma B."/>
            <person name="Shi X."/>
            <person name="Liu H."/>
            <person name="Dong L."/>
            <person name="Sun H."/>
            <person name="Cao Y."/>
            <person name="Gao Q."/>
            <person name="Zheng S."/>
            <person name="Li Y."/>
            <person name="Yu Y."/>
            <person name="Du H."/>
            <person name="Qi M."/>
            <person name="Li Y."/>
            <person name="Yu H."/>
            <person name="Cui Y."/>
            <person name="Wang N."/>
            <person name="Chen C."/>
            <person name="Wu H."/>
            <person name="Zhao Y."/>
            <person name="Zhang J."/>
            <person name="Li Y."/>
            <person name="Zhou W."/>
            <person name="Zhang B."/>
            <person name="Hu W."/>
            <person name="Eijk M."/>
            <person name="Tang J."/>
            <person name="Witsenboer H."/>
            <person name="Zhao S."/>
            <person name="Li Z."/>
            <person name="Zhang A."/>
            <person name="Wang D."/>
            <person name="Liang C."/>
        </authorList>
    </citation>
    <scope>NUCLEOTIDE SEQUENCE [LARGE SCALE GENOMIC DNA]</scope>
    <source>
        <strain evidence="2">cv. G1812</strain>
    </source>
</reference>
<dbReference type="Gramene" id="TuG1812G0100003282.01.T01">
    <property type="protein sequence ID" value="TuG1812G0100003282.01.T01"/>
    <property type="gene ID" value="TuG1812G0100003282.01"/>
</dbReference>
<name>A0A8R7K2J1_TRIUA</name>